<dbReference type="Pfam" id="PF04970">
    <property type="entry name" value="LRAT"/>
    <property type="match status" value="1"/>
</dbReference>
<dbReference type="PROSITE" id="PS51934">
    <property type="entry name" value="LRAT"/>
    <property type="match status" value="1"/>
</dbReference>
<feature type="domain" description="LRAT" evidence="1">
    <location>
        <begin position="47"/>
        <end position="83"/>
    </location>
</feature>
<sequence length="83" mass="9125">MVWRIFVGSILPTLSGPLVSIVAGAFTAIQSFSSEPATNKSIHPGVVLRVSRRFYWHYGLYVGAGQIVHYTNDDVEMSGKNII</sequence>
<dbReference type="InterPro" id="IPR007053">
    <property type="entry name" value="LRAT_dom"/>
</dbReference>
<name>A0ABX1F073_9PROT</name>
<keyword evidence="3" id="KW-1185">Reference proteome</keyword>
<dbReference type="EMBL" id="JAAVTX010000004">
    <property type="protein sequence ID" value="NKE45709.1"/>
    <property type="molecule type" value="Genomic_DNA"/>
</dbReference>
<evidence type="ECO:0000313" key="3">
    <source>
        <dbReference type="Proteomes" id="UP000765160"/>
    </source>
</evidence>
<protein>
    <recommendedName>
        <fullName evidence="1">LRAT domain-containing protein</fullName>
    </recommendedName>
</protein>
<accession>A0ABX1F073</accession>
<dbReference type="Proteomes" id="UP000765160">
    <property type="component" value="Unassembled WGS sequence"/>
</dbReference>
<reference evidence="2 3" key="1">
    <citation type="submission" date="2020-03" db="EMBL/GenBank/DDBJ databases">
        <title>Roseomonas selenitidurans sp. nov. isolated from soil.</title>
        <authorList>
            <person name="Liu H."/>
        </authorList>
    </citation>
    <scope>NUCLEOTIDE SEQUENCE [LARGE SCALE GENOMIC DNA]</scope>
    <source>
        <strain evidence="2 3">JCM 15073</strain>
    </source>
</reference>
<evidence type="ECO:0000313" key="2">
    <source>
        <dbReference type="EMBL" id="NKE45709.1"/>
    </source>
</evidence>
<organism evidence="2 3">
    <name type="scientific">Falsiroseomonas frigidaquae</name>
    <dbReference type="NCBI Taxonomy" id="487318"/>
    <lineage>
        <taxon>Bacteria</taxon>
        <taxon>Pseudomonadati</taxon>
        <taxon>Pseudomonadota</taxon>
        <taxon>Alphaproteobacteria</taxon>
        <taxon>Acetobacterales</taxon>
        <taxon>Roseomonadaceae</taxon>
        <taxon>Falsiroseomonas</taxon>
    </lineage>
</organism>
<comment type="caution">
    <text evidence="2">The sequence shown here is derived from an EMBL/GenBank/DDBJ whole genome shotgun (WGS) entry which is preliminary data.</text>
</comment>
<dbReference type="Gene3D" id="3.90.1720.10">
    <property type="entry name" value="endopeptidase domain like (from Nostoc punctiforme)"/>
    <property type="match status" value="1"/>
</dbReference>
<evidence type="ECO:0000259" key="1">
    <source>
        <dbReference type="PROSITE" id="PS51934"/>
    </source>
</evidence>
<proteinExistence type="predicted"/>
<gene>
    <name evidence="2" type="ORF">HB662_13040</name>
</gene>